<evidence type="ECO:0000256" key="1">
    <source>
        <dbReference type="SAM" id="Coils"/>
    </source>
</evidence>
<dbReference type="AlphaFoldDB" id="A0AAD8J3H2"/>
<evidence type="ECO:0000313" key="2">
    <source>
        <dbReference type="EMBL" id="KAK1395050.1"/>
    </source>
</evidence>
<accession>A0AAD8J3H2</accession>
<evidence type="ECO:0000313" key="3">
    <source>
        <dbReference type="Proteomes" id="UP001237642"/>
    </source>
</evidence>
<sequence>MVIGSIHPLEQLCSFEIEDILQRRKGDNSKLDKPRRKTLNAYPGRRFKLIEGKLKFRTFAFGQELWTDLQDAKVCLSKAVQKYIDEIEDDVISPDEKALVEGLKEVLKEALNREDEARQKRKSEANKVTRRQHVASHDSISTLTATLAEDLRHQLYLSLTASLEILTSSISGISYCHQKHILVTTSLKIRILSQRDNLCIGDLPSQTCDSLDVQETGVLQYPNTTSGLQDYDRSLRDHMTKLTNSRV</sequence>
<gene>
    <name evidence="2" type="ORF">POM88_014106</name>
</gene>
<dbReference type="Proteomes" id="UP001237642">
    <property type="component" value="Unassembled WGS sequence"/>
</dbReference>
<comment type="caution">
    <text evidence="2">The sequence shown here is derived from an EMBL/GenBank/DDBJ whole genome shotgun (WGS) entry which is preliminary data.</text>
</comment>
<name>A0AAD8J3H2_9APIA</name>
<dbReference type="EMBL" id="JAUIZM010000003">
    <property type="protein sequence ID" value="KAK1395050.1"/>
    <property type="molecule type" value="Genomic_DNA"/>
</dbReference>
<protein>
    <submittedName>
        <fullName evidence="2">Uncharacterized protein</fullName>
    </submittedName>
</protein>
<organism evidence="2 3">
    <name type="scientific">Heracleum sosnowskyi</name>
    <dbReference type="NCBI Taxonomy" id="360622"/>
    <lineage>
        <taxon>Eukaryota</taxon>
        <taxon>Viridiplantae</taxon>
        <taxon>Streptophyta</taxon>
        <taxon>Embryophyta</taxon>
        <taxon>Tracheophyta</taxon>
        <taxon>Spermatophyta</taxon>
        <taxon>Magnoliopsida</taxon>
        <taxon>eudicotyledons</taxon>
        <taxon>Gunneridae</taxon>
        <taxon>Pentapetalae</taxon>
        <taxon>asterids</taxon>
        <taxon>campanulids</taxon>
        <taxon>Apiales</taxon>
        <taxon>Apiaceae</taxon>
        <taxon>Apioideae</taxon>
        <taxon>apioid superclade</taxon>
        <taxon>Tordylieae</taxon>
        <taxon>Tordyliinae</taxon>
        <taxon>Heracleum</taxon>
    </lineage>
</organism>
<reference evidence="2" key="1">
    <citation type="submission" date="2023-02" db="EMBL/GenBank/DDBJ databases">
        <title>Genome of toxic invasive species Heracleum sosnowskyi carries increased number of genes despite the absence of recent whole-genome duplications.</title>
        <authorList>
            <person name="Schelkunov M."/>
            <person name="Shtratnikova V."/>
            <person name="Makarenko M."/>
            <person name="Klepikova A."/>
            <person name="Omelchenko D."/>
            <person name="Novikova G."/>
            <person name="Obukhova E."/>
            <person name="Bogdanov V."/>
            <person name="Penin A."/>
            <person name="Logacheva M."/>
        </authorList>
    </citation>
    <scope>NUCLEOTIDE SEQUENCE</scope>
    <source>
        <strain evidence="2">Hsosn_3</strain>
        <tissue evidence="2">Leaf</tissue>
    </source>
</reference>
<proteinExistence type="predicted"/>
<keyword evidence="3" id="KW-1185">Reference proteome</keyword>
<feature type="coiled-coil region" evidence="1">
    <location>
        <begin position="100"/>
        <end position="127"/>
    </location>
</feature>
<keyword evidence="1" id="KW-0175">Coiled coil</keyword>
<reference evidence="2" key="2">
    <citation type="submission" date="2023-05" db="EMBL/GenBank/DDBJ databases">
        <authorList>
            <person name="Schelkunov M.I."/>
        </authorList>
    </citation>
    <scope>NUCLEOTIDE SEQUENCE</scope>
    <source>
        <strain evidence="2">Hsosn_3</strain>
        <tissue evidence="2">Leaf</tissue>
    </source>
</reference>